<sequence length="74" mass="8263">MKDVPARLPRHHWASAPSDPWHGLPPLPPDADPIDPYAHRRQEQLLDDLIRAGLSEEQALAQLARLEAGDLWSG</sequence>
<dbReference type="AlphaFoldDB" id="A0A127A262"/>
<dbReference type="RefSeq" id="WP_066499244.1">
    <property type="nucleotide sequence ID" value="NZ_BJMO01000005.1"/>
</dbReference>
<evidence type="ECO:0000256" key="1">
    <source>
        <dbReference type="SAM" id="MobiDB-lite"/>
    </source>
</evidence>
<proteinExistence type="predicted"/>
<gene>
    <name evidence="2" type="ORF">SA2016_2875</name>
</gene>
<keyword evidence="3" id="KW-1185">Reference proteome</keyword>
<evidence type="ECO:0000313" key="3">
    <source>
        <dbReference type="Proteomes" id="UP000070134"/>
    </source>
</evidence>
<reference evidence="2 3" key="1">
    <citation type="submission" date="2016-02" db="EMBL/GenBank/DDBJ databases">
        <title>Complete genome of Sinomonas atrocyanea KCTC 3377.</title>
        <authorList>
            <person name="Kim K.M."/>
        </authorList>
    </citation>
    <scope>NUCLEOTIDE SEQUENCE [LARGE SCALE GENOMIC DNA]</scope>
    <source>
        <strain evidence="2 3">KCTC 3377</strain>
    </source>
</reference>
<dbReference type="EMBL" id="CP014518">
    <property type="protein sequence ID" value="AMM33540.1"/>
    <property type="molecule type" value="Genomic_DNA"/>
</dbReference>
<accession>A0A127A262</accession>
<name>A0A127A262_9MICC</name>
<dbReference type="Proteomes" id="UP000070134">
    <property type="component" value="Chromosome"/>
</dbReference>
<organism evidence="2 3">
    <name type="scientific">Sinomonas atrocyanea</name>
    <dbReference type="NCBI Taxonomy" id="37927"/>
    <lineage>
        <taxon>Bacteria</taxon>
        <taxon>Bacillati</taxon>
        <taxon>Actinomycetota</taxon>
        <taxon>Actinomycetes</taxon>
        <taxon>Micrococcales</taxon>
        <taxon>Micrococcaceae</taxon>
        <taxon>Sinomonas</taxon>
    </lineage>
</organism>
<evidence type="ECO:0000313" key="2">
    <source>
        <dbReference type="EMBL" id="AMM33540.1"/>
    </source>
</evidence>
<feature type="region of interest" description="Disordered" evidence="1">
    <location>
        <begin position="1"/>
        <end position="36"/>
    </location>
</feature>
<dbReference type="KEGG" id="satk:SA2016_2875"/>
<protein>
    <submittedName>
        <fullName evidence="2">Uncharacterized protein</fullName>
    </submittedName>
</protein>